<dbReference type="Pfam" id="PF01636">
    <property type="entry name" value="APH"/>
    <property type="match status" value="1"/>
</dbReference>
<dbReference type="EMBL" id="MVHJ01000003">
    <property type="protein sequence ID" value="ORA06416.1"/>
    <property type="molecule type" value="Genomic_DNA"/>
</dbReference>
<evidence type="ECO:0000313" key="2">
    <source>
        <dbReference type="EMBL" id="ORA06416.1"/>
    </source>
</evidence>
<comment type="caution">
    <text evidence="2">The sequence shown here is derived from an EMBL/GenBank/DDBJ whole genome shotgun (WGS) entry which is preliminary data.</text>
</comment>
<dbReference type="InterPro" id="IPR011009">
    <property type="entry name" value="Kinase-like_dom_sf"/>
</dbReference>
<dbReference type="OrthoDB" id="115252at2"/>
<gene>
    <name evidence="2" type="ORF">BST17_05565</name>
</gene>
<dbReference type="SUPFAM" id="SSF56112">
    <property type="entry name" value="Protein kinase-like (PK-like)"/>
    <property type="match status" value="1"/>
</dbReference>
<dbReference type="AlphaFoldDB" id="A0A1W9Z244"/>
<evidence type="ECO:0000259" key="1">
    <source>
        <dbReference type="Pfam" id="PF01636"/>
    </source>
</evidence>
<reference evidence="2 3" key="1">
    <citation type="submission" date="2017-02" db="EMBL/GenBank/DDBJ databases">
        <title>The new phylogeny of genus Mycobacterium.</title>
        <authorList>
            <person name="Tortoli E."/>
            <person name="Trovato A."/>
            <person name="Cirillo D.M."/>
        </authorList>
    </citation>
    <scope>NUCLEOTIDE SEQUENCE [LARGE SCALE GENOMIC DNA]</scope>
    <source>
        <strain evidence="2 3">DSM 45578</strain>
    </source>
</reference>
<evidence type="ECO:0000313" key="3">
    <source>
        <dbReference type="Proteomes" id="UP000192366"/>
    </source>
</evidence>
<dbReference type="GO" id="GO:0016740">
    <property type="term" value="F:transferase activity"/>
    <property type="evidence" value="ECO:0007669"/>
    <property type="project" value="UniProtKB-KW"/>
</dbReference>
<name>A0A1W9Z244_MYCBA</name>
<accession>A0A1W9Z244</accession>
<sequence length="308" mass="32683">MAWVSADQLADRTQRAAQAALDAGRALGLAADRATVLHDVFSVVVHLEPTPAVARIQVVLPPGYGPELQAARQQRELDVVSWLDARGVPVVPPSPLVPRAPVRRDGFGMTFWELADLAPDHQAYSGVAIAKSAELHAGLAGYPAPLPFLVPFTETGPALFAALEPSDLLTVNDIDRARAQFAELSAVLGDATAFAARHPGVTVQPLQGDGPSHNVIRTTSGVRFADFEDVCAGPVEWDLAMLGAEATAEYDDAAAALGLRRTDPQVQRLMDSARTLQFVGCAVLAPQLPVLVEGLSTVIADWRKQPAM</sequence>
<keyword evidence="2" id="KW-0808">Transferase</keyword>
<dbReference type="RefSeq" id="WP_083055966.1">
    <property type="nucleotide sequence ID" value="NZ_JACKVM010000009.1"/>
</dbReference>
<proteinExistence type="predicted"/>
<keyword evidence="3" id="KW-1185">Reference proteome</keyword>
<feature type="domain" description="Aminoglycoside phosphotransferase" evidence="1">
    <location>
        <begin position="68"/>
        <end position="260"/>
    </location>
</feature>
<protein>
    <submittedName>
        <fullName evidence="2">Phosphotransferase</fullName>
    </submittedName>
</protein>
<dbReference type="InterPro" id="IPR002575">
    <property type="entry name" value="Aminoglycoside_PTrfase"/>
</dbReference>
<organism evidence="2 3">
    <name type="scientific">Mycolicibacterium bacteremicum</name>
    <name type="common">Mycobacterium bacteremicum</name>
    <dbReference type="NCBI Taxonomy" id="564198"/>
    <lineage>
        <taxon>Bacteria</taxon>
        <taxon>Bacillati</taxon>
        <taxon>Actinomycetota</taxon>
        <taxon>Actinomycetes</taxon>
        <taxon>Mycobacteriales</taxon>
        <taxon>Mycobacteriaceae</taxon>
        <taxon>Mycolicibacterium</taxon>
    </lineage>
</organism>
<dbReference type="STRING" id="564198.BST17_05565"/>
<dbReference type="Proteomes" id="UP000192366">
    <property type="component" value="Unassembled WGS sequence"/>
</dbReference>